<keyword evidence="1" id="KW-0472">Membrane</keyword>
<feature type="transmembrane region" description="Helical" evidence="1">
    <location>
        <begin position="5"/>
        <end position="23"/>
    </location>
</feature>
<gene>
    <name evidence="2" type="ORF">MOE99_14260</name>
</gene>
<dbReference type="Proteomes" id="UP001066278">
    <property type="component" value="Unassembled WGS sequence"/>
</dbReference>
<comment type="caution">
    <text evidence="2">The sequence shown here is derived from an EMBL/GenBank/DDBJ whole genome shotgun (WGS) entry which is preliminary data.</text>
</comment>
<dbReference type="RefSeq" id="WP_268288744.1">
    <property type="nucleotide sequence ID" value="NZ_JALAJJ010000010.1"/>
</dbReference>
<name>A0A9Q4ET46_9BACI</name>
<evidence type="ECO:0000313" key="2">
    <source>
        <dbReference type="EMBL" id="MCY9230489.1"/>
    </source>
</evidence>
<keyword evidence="1" id="KW-1133">Transmembrane helix</keyword>
<organism evidence="2 3">
    <name type="scientific">Bacillus inaquosorum</name>
    <dbReference type="NCBI Taxonomy" id="483913"/>
    <lineage>
        <taxon>Bacteria</taxon>
        <taxon>Bacillati</taxon>
        <taxon>Bacillota</taxon>
        <taxon>Bacilli</taxon>
        <taxon>Bacillales</taxon>
        <taxon>Bacillaceae</taxon>
        <taxon>Bacillus</taxon>
    </lineage>
</organism>
<proteinExistence type="predicted"/>
<feature type="transmembrane region" description="Helical" evidence="1">
    <location>
        <begin position="29"/>
        <end position="51"/>
    </location>
</feature>
<accession>A0A9Q4ET46</accession>
<dbReference type="EMBL" id="JALAXJ010000015">
    <property type="protein sequence ID" value="MCY9230489.1"/>
    <property type="molecule type" value="Genomic_DNA"/>
</dbReference>
<evidence type="ECO:0000313" key="3">
    <source>
        <dbReference type="Proteomes" id="UP001066278"/>
    </source>
</evidence>
<evidence type="ECO:0000256" key="1">
    <source>
        <dbReference type="SAM" id="Phobius"/>
    </source>
</evidence>
<dbReference type="AlphaFoldDB" id="A0A9Q4ET46"/>
<keyword evidence="1" id="KW-0812">Transmembrane</keyword>
<sequence>MKKSLYFLILLIVAGSFIVNIFVDNESISTIVNIIGLIAIIIMAIGLRISFGNSSEK</sequence>
<protein>
    <submittedName>
        <fullName evidence="2">Uncharacterized protein</fullName>
    </submittedName>
</protein>
<reference evidence="2" key="1">
    <citation type="submission" date="2022-02" db="EMBL/GenBank/DDBJ databases">
        <title>Crop Bioprotection Bacillus Genome Sequencing.</title>
        <authorList>
            <person name="Dunlap C."/>
        </authorList>
    </citation>
    <scope>NUCLEOTIDE SEQUENCE</scope>
    <source>
        <strain evidence="2">T20C13</strain>
    </source>
</reference>